<accession>A0A8H4JFG2</accession>
<sequence length="498" mass="57674">MHSMLDSRFPAFRPNLESELRNHQSWIDANEDEDLRFYHSTDMADVRVDPCEFVRVFLKHHVDIIEIESPVKYSSFGSIHAADMGLFIDKSRPWSDRSGDVRGGWSYCLRLIAEENPVEFTKQVYRTLPHWIGKFQAEDFFSLQFNHWDIPSRDAVSKALEMFDIGDFVWKLPDMWSYEPRSFYELEGRVSPRYLFPDAYMDPLKLGKRFDARARERIGFSATAAAIRFLGQLPPHQRNQIRKLVLYENLESVNVPSVHALGLVRFFTENPLLSVERRASIFGCISNTKPAEVGFVLEEWMEADRDPQQFYNANFAPKVCTWLVDALAVVLAGVPAESFSFVLESGPYGDLCADLFQKGVHVSLAESKAWTMCLERGIFKDLIGGSEMRKSYNLPPDLETGERFREAIEQLVNQTSVLRCDFNPGVPVYPETLVEETKRLPHDRIWGRWRYKAGDFSTFLPGDLHYDFMLVPNYDFQTWDEYLEEKGVKECELEKEGN</sequence>
<dbReference type="Proteomes" id="UP000605986">
    <property type="component" value="Unassembled WGS sequence"/>
</dbReference>
<proteinExistence type="predicted"/>
<organism evidence="1 2">
    <name type="scientific">Fusarium austroafricanum</name>
    <dbReference type="NCBI Taxonomy" id="2364996"/>
    <lineage>
        <taxon>Eukaryota</taxon>
        <taxon>Fungi</taxon>
        <taxon>Dikarya</taxon>
        <taxon>Ascomycota</taxon>
        <taxon>Pezizomycotina</taxon>
        <taxon>Sordariomycetes</taxon>
        <taxon>Hypocreomycetidae</taxon>
        <taxon>Hypocreales</taxon>
        <taxon>Nectriaceae</taxon>
        <taxon>Fusarium</taxon>
        <taxon>Fusarium concolor species complex</taxon>
    </lineage>
</organism>
<dbReference type="OrthoDB" id="5062850at2759"/>
<evidence type="ECO:0000313" key="2">
    <source>
        <dbReference type="Proteomes" id="UP000605986"/>
    </source>
</evidence>
<comment type="caution">
    <text evidence="1">The sequence shown here is derived from an EMBL/GenBank/DDBJ whole genome shotgun (WGS) entry which is preliminary data.</text>
</comment>
<reference evidence="1" key="1">
    <citation type="submission" date="2020-01" db="EMBL/GenBank/DDBJ databases">
        <title>Identification and distribution of gene clusters putatively required for synthesis of sphingolipid metabolism inhibitors in phylogenetically diverse species of the filamentous fungus Fusarium.</title>
        <authorList>
            <person name="Kim H.-S."/>
            <person name="Busman M."/>
            <person name="Brown D.W."/>
            <person name="Divon H."/>
            <person name="Uhlig S."/>
            <person name="Proctor R.H."/>
        </authorList>
    </citation>
    <scope>NUCLEOTIDE SEQUENCE</scope>
    <source>
        <strain evidence="1">NRRL 53441</strain>
    </source>
</reference>
<dbReference type="AlphaFoldDB" id="A0A8H4JFG2"/>
<keyword evidence="2" id="KW-1185">Reference proteome</keyword>
<protein>
    <submittedName>
        <fullName evidence="1">Uncharacterized protein</fullName>
    </submittedName>
</protein>
<evidence type="ECO:0000313" key="1">
    <source>
        <dbReference type="EMBL" id="KAF4424487.1"/>
    </source>
</evidence>
<dbReference type="EMBL" id="JAADJG010001126">
    <property type="protein sequence ID" value="KAF4424487.1"/>
    <property type="molecule type" value="Genomic_DNA"/>
</dbReference>
<gene>
    <name evidence="1" type="ORF">F53441_14234</name>
</gene>
<name>A0A8H4JFG2_9HYPO</name>